<dbReference type="AlphaFoldDB" id="A0AA36AXY0"/>
<evidence type="ECO:0000256" key="1">
    <source>
        <dbReference type="SAM" id="MobiDB-lite"/>
    </source>
</evidence>
<proteinExistence type="predicted"/>
<feature type="region of interest" description="Disordered" evidence="1">
    <location>
        <begin position="58"/>
        <end position="118"/>
    </location>
</feature>
<gene>
    <name evidence="2" type="ORF">OCTVUL_1B010972</name>
</gene>
<evidence type="ECO:0000313" key="3">
    <source>
        <dbReference type="Proteomes" id="UP001162480"/>
    </source>
</evidence>
<name>A0AA36AXY0_OCTVU</name>
<sequence length="118" mass="13462">MPAADLAEHRIPGQRETLFHCSSLFQEQRESKNTLSTTFENHRHCDITNILRQAHIKNHKRRVPARSERFMATPSPTNGARRRNNNIRGLKNPPAELEGARSRGHYLSGATDPGKDRK</sequence>
<reference evidence="2" key="1">
    <citation type="submission" date="2023-08" db="EMBL/GenBank/DDBJ databases">
        <authorList>
            <person name="Alioto T."/>
            <person name="Alioto T."/>
            <person name="Gomez Garrido J."/>
        </authorList>
    </citation>
    <scope>NUCLEOTIDE SEQUENCE</scope>
</reference>
<organism evidence="2 3">
    <name type="scientific">Octopus vulgaris</name>
    <name type="common">Common octopus</name>
    <dbReference type="NCBI Taxonomy" id="6645"/>
    <lineage>
        <taxon>Eukaryota</taxon>
        <taxon>Metazoa</taxon>
        <taxon>Spiralia</taxon>
        <taxon>Lophotrochozoa</taxon>
        <taxon>Mollusca</taxon>
        <taxon>Cephalopoda</taxon>
        <taxon>Coleoidea</taxon>
        <taxon>Octopodiformes</taxon>
        <taxon>Octopoda</taxon>
        <taxon>Incirrata</taxon>
        <taxon>Octopodidae</taxon>
        <taxon>Octopus</taxon>
    </lineage>
</organism>
<protein>
    <submittedName>
        <fullName evidence="2">Uncharacterized protein</fullName>
    </submittedName>
</protein>
<dbReference type="EMBL" id="OX597818">
    <property type="protein sequence ID" value="CAI9722927.1"/>
    <property type="molecule type" value="Genomic_DNA"/>
</dbReference>
<accession>A0AA36AXY0</accession>
<keyword evidence="3" id="KW-1185">Reference proteome</keyword>
<evidence type="ECO:0000313" key="2">
    <source>
        <dbReference type="EMBL" id="CAI9722927.1"/>
    </source>
</evidence>
<dbReference type="Proteomes" id="UP001162480">
    <property type="component" value="Chromosome 5"/>
</dbReference>